<protein>
    <recommendedName>
        <fullName evidence="4">Gfo/Idh/MocA family oxidoreductase</fullName>
    </recommendedName>
</protein>
<dbReference type="InterPro" id="IPR036291">
    <property type="entry name" value="NAD(P)-bd_dom_sf"/>
</dbReference>
<dbReference type="Gene3D" id="3.30.360.10">
    <property type="entry name" value="Dihydrodipicolinate Reductase, domain 2"/>
    <property type="match status" value="1"/>
</dbReference>
<dbReference type="InterPro" id="IPR055170">
    <property type="entry name" value="GFO_IDH_MocA-like_dom"/>
</dbReference>
<dbReference type="AlphaFoldDB" id="A0A1S7LPE3"/>
<dbReference type="SUPFAM" id="SSF55347">
    <property type="entry name" value="Glyceraldehyde-3-phosphate dehydrogenase-like, C-terminal domain"/>
    <property type="match status" value="1"/>
</dbReference>
<dbReference type="Pfam" id="PF01408">
    <property type="entry name" value="GFO_IDH_MocA"/>
    <property type="match status" value="1"/>
</dbReference>
<dbReference type="PANTHER" id="PTHR43249">
    <property type="entry name" value="UDP-N-ACETYL-2-AMINO-2-DEOXY-D-GLUCURONATE OXIDASE"/>
    <property type="match status" value="1"/>
</dbReference>
<feature type="domain" description="Gfo/Idh/MocA-like oxidoreductase N-terminal" evidence="1">
    <location>
        <begin position="6"/>
        <end position="122"/>
    </location>
</feature>
<name>A0A1S7LPE3_MAGMO</name>
<gene>
    <name evidence="3" type="ORF">MAGMO_3931</name>
</gene>
<organism evidence="3">
    <name type="scientific">Magnetococcus massalia (strain MO-1)</name>
    <dbReference type="NCBI Taxonomy" id="451514"/>
    <lineage>
        <taxon>Bacteria</taxon>
        <taxon>Pseudomonadati</taxon>
        <taxon>Pseudomonadota</taxon>
        <taxon>Magnetococcia</taxon>
        <taxon>Magnetococcales</taxon>
        <taxon>Magnetococcaceae</taxon>
        <taxon>Magnetococcus</taxon>
    </lineage>
</organism>
<feature type="domain" description="GFO/IDH/MocA-like oxidoreductase" evidence="2">
    <location>
        <begin position="155"/>
        <end position="251"/>
    </location>
</feature>
<dbReference type="Pfam" id="PF22725">
    <property type="entry name" value="GFO_IDH_MocA_C3"/>
    <property type="match status" value="1"/>
</dbReference>
<evidence type="ECO:0000313" key="3">
    <source>
        <dbReference type="EMBL" id="CRH08059.1"/>
    </source>
</evidence>
<sequence length="329" mass="35826">MKRPLGIALVGCSGIATYYAQKIQKLPGVALVAMHSRCQERAEAFAAEHGIASVYSDLQTLCADPGVDALVIVNEPSRHMEAALAGVQAGKHLLIEKPLAHSVAAAEPLLQAADGKELSISVISPYRFNPLLQEMKNALSQMDREAPITALLTLRWARGAEYYAKGDGWRASQGAVLMNQGIHWLDTLNWFFGPPLEVQAQSAASRPFVRCADSSHALIHYAQGVTAMVAATTHLQRSQPDRFTILHSGGELDYQSLLGPRSAGSFRTRLGRWLLGQPRWGRTLPDSMTLQLEDFISAMGEKRPPRVTLADGMRALKLAEEVSQLTASH</sequence>
<evidence type="ECO:0000259" key="2">
    <source>
        <dbReference type="Pfam" id="PF22725"/>
    </source>
</evidence>
<dbReference type="PANTHER" id="PTHR43249:SF1">
    <property type="entry name" value="D-GLUCOSIDE 3-DEHYDROGENASE"/>
    <property type="match status" value="1"/>
</dbReference>
<evidence type="ECO:0000259" key="1">
    <source>
        <dbReference type="Pfam" id="PF01408"/>
    </source>
</evidence>
<accession>A0A1S7LPE3</accession>
<dbReference type="SUPFAM" id="SSF51735">
    <property type="entry name" value="NAD(P)-binding Rossmann-fold domains"/>
    <property type="match status" value="1"/>
</dbReference>
<reference evidence="3" key="1">
    <citation type="submission" date="2015-04" db="EMBL/GenBank/DDBJ databases">
        <authorList>
            <person name="Syromyatnikov M.Y."/>
            <person name="Popov V.N."/>
        </authorList>
    </citation>
    <scope>NUCLEOTIDE SEQUENCE</scope>
    <source>
        <strain evidence="3">MO-1</strain>
    </source>
</reference>
<evidence type="ECO:0008006" key="4">
    <source>
        <dbReference type="Google" id="ProtNLM"/>
    </source>
</evidence>
<dbReference type="GO" id="GO:0000166">
    <property type="term" value="F:nucleotide binding"/>
    <property type="evidence" value="ECO:0007669"/>
    <property type="project" value="InterPro"/>
</dbReference>
<dbReference type="Gene3D" id="3.40.50.720">
    <property type="entry name" value="NAD(P)-binding Rossmann-like Domain"/>
    <property type="match status" value="1"/>
</dbReference>
<dbReference type="InterPro" id="IPR052515">
    <property type="entry name" value="Gfo/Idh/MocA_Oxidoreductase"/>
</dbReference>
<proteinExistence type="predicted"/>
<dbReference type="InterPro" id="IPR000683">
    <property type="entry name" value="Gfo/Idh/MocA-like_OxRdtase_N"/>
</dbReference>
<dbReference type="EMBL" id="LO017727">
    <property type="protein sequence ID" value="CRH08059.1"/>
    <property type="molecule type" value="Genomic_DNA"/>
</dbReference>